<name>A0A0A8ZUZ6_ARUDO</name>
<dbReference type="EMBL" id="GBRH01255304">
    <property type="protein sequence ID" value="JAD42591.1"/>
    <property type="molecule type" value="Transcribed_RNA"/>
</dbReference>
<protein>
    <submittedName>
        <fullName evidence="1">Uncharacterized protein</fullName>
    </submittedName>
</protein>
<reference evidence="1" key="2">
    <citation type="journal article" date="2015" name="Data Brief">
        <title>Shoot transcriptome of the giant reed, Arundo donax.</title>
        <authorList>
            <person name="Barrero R.A."/>
            <person name="Guerrero F.D."/>
            <person name="Moolhuijzen P."/>
            <person name="Goolsby J.A."/>
            <person name="Tidwell J."/>
            <person name="Bellgard S.E."/>
            <person name="Bellgard M.I."/>
        </authorList>
    </citation>
    <scope>NUCLEOTIDE SEQUENCE</scope>
    <source>
        <tissue evidence="1">Shoot tissue taken approximately 20 cm above the soil surface</tissue>
    </source>
</reference>
<dbReference type="AlphaFoldDB" id="A0A0A8ZUZ6"/>
<sequence>MTCRSRPPCTSTWSRAWTAASKFSSAKTSSGHQKRTILLREFTEAWSLFSMGRIYQ</sequence>
<organism evidence="1">
    <name type="scientific">Arundo donax</name>
    <name type="common">Giant reed</name>
    <name type="synonym">Donax arundinaceus</name>
    <dbReference type="NCBI Taxonomy" id="35708"/>
    <lineage>
        <taxon>Eukaryota</taxon>
        <taxon>Viridiplantae</taxon>
        <taxon>Streptophyta</taxon>
        <taxon>Embryophyta</taxon>
        <taxon>Tracheophyta</taxon>
        <taxon>Spermatophyta</taxon>
        <taxon>Magnoliopsida</taxon>
        <taxon>Liliopsida</taxon>
        <taxon>Poales</taxon>
        <taxon>Poaceae</taxon>
        <taxon>PACMAD clade</taxon>
        <taxon>Arundinoideae</taxon>
        <taxon>Arundineae</taxon>
        <taxon>Arundo</taxon>
    </lineage>
</organism>
<evidence type="ECO:0000313" key="1">
    <source>
        <dbReference type="EMBL" id="JAD42591.1"/>
    </source>
</evidence>
<proteinExistence type="predicted"/>
<accession>A0A0A8ZUZ6</accession>
<reference evidence="1" key="1">
    <citation type="submission" date="2014-09" db="EMBL/GenBank/DDBJ databases">
        <authorList>
            <person name="Magalhaes I.L.F."/>
            <person name="Oliveira U."/>
            <person name="Santos F.R."/>
            <person name="Vidigal T.H.D.A."/>
            <person name="Brescovit A.D."/>
            <person name="Santos A.J."/>
        </authorList>
    </citation>
    <scope>NUCLEOTIDE SEQUENCE</scope>
    <source>
        <tissue evidence="1">Shoot tissue taken approximately 20 cm above the soil surface</tissue>
    </source>
</reference>